<dbReference type="SUPFAM" id="SSF64288">
    <property type="entry name" value="Chorismate lyase-like"/>
    <property type="match status" value="1"/>
</dbReference>
<dbReference type="HAMAP" id="MF_01632">
    <property type="entry name" value="UbiC"/>
    <property type="match status" value="1"/>
</dbReference>
<evidence type="ECO:0000256" key="3">
    <source>
        <dbReference type="ARBA" id="ARBA00023239"/>
    </source>
</evidence>
<dbReference type="Gene3D" id="3.40.1410.10">
    <property type="entry name" value="Chorismate lyase-like"/>
    <property type="match status" value="1"/>
</dbReference>
<dbReference type="EC" id="4.1.3.40" evidence="5"/>
<feature type="binding site" evidence="5">
    <location>
        <position position="109"/>
    </location>
    <ligand>
        <name>substrate</name>
    </ligand>
</feature>
<dbReference type="GO" id="GO:0042866">
    <property type="term" value="P:pyruvate biosynthetic process"/>
    <property type="evidence" value="ECO:0007669"/>
    <property type="project" value="UniProtKB-UniRule"/>
</dbReference>
<dbReference type="Pfam" id="PF04345">
    <property type="entry name" value="Chor_lyase"/>
    <property type="match status" value="1"/>
</dbReference>
<dbReference type="UniPathway" id="UPA00232"/>
<keyword evidence="2 5" id="KW-0831">Ubiquinone biosynthesis</keyword>
<feature type="binding site" evidence="5">
    <location>
        <position position="71"/>
    </location>
    <ligand>
        <name>substrate</name>
    </ligand>
</feature>
<evidence type="ECO:0000256" key="5">
    <source>
        <dbReference type="HAMAP-Rule" id="MF_01632"/>
    </source>
</evidence>
<feature type="region of interest" description="Disordered" evidence="6">
    <location>
        <begin position="189"/>
        <end position="211"/>
    </location>
</feature>
<reference evidence="7 8" key="1">
    <citation type="submission" date="2020-04" db="EMBL/GenBank/DDBJ databases">
        <title>Genome sequencing of novel species.</title>
        <authorList>
            <person name="Heo J."/>
            <person name="Kim S.-J."/>
            <person name="Kim J.-S."/>
            <person name="Hong S.-B."/>
            <person name="Kwon S.-W."/>
        </authorList>
    </citation>
    <scope>NUCLEOTIDE SEQUENCE [LARGE SCALE GENOMIC DNA]</scope>
    <source>
        <strain evidence="7 8">GN2-R2</strain>
    </source>
</reference>
<keyword evidence="4 5" id="KW-0670">Pyruvate</keyword>
<name>A0A7Z2W1H4_9BURK</name>
<dbReference type="GO" id="GO:0005829">
    <property type="term" value="C:cytosol"/>
    <property type="evidence" value="ECO:0007669"/>
    <property type="project" value="TreeGrafter"/>
</dbReference>
<keyword evidence="8" id="KW-1185">Reference proteome</keyword>
<dbReference type="PANTHER" id="PTHR38683">
    <property type="entry name" value="CHORISMATE PYRUVATE-LYASE"/>
    <property type="match status" value="1"/>
</dbReference>
<feature type="binding site" evidence="5">
    <location>
        <position position="171"/>
    </location>
    <ligand>
        <name>substrate</name>
    </ligand>
</feature>
<gene>
    <name evidence="5" type="primary">ubiC</name>
    <name evidence="7" type="ORF">HH212_11645</name>
</gene>
<evidence type="ECO:0000313" key="7">
    <source>
        <dbReference type="EMBL" id="QJE03317.1"/>
    </source>
</evidence>
<dbReference type="AlphaFoldDB" id="A0A7Z2W1H4"/>
<evidence type="ECO:0000256" key="6">
    <source>
        <dbReference type="SAM" id="MobiDB-lite"/>
    </source>
</evidence>
<organism evidence="7 8">
    <name type="scientific">Massilia forsythiae</name>
    <dbReference type="NCBI Taxonomy" id="2728020"/>
    <lineage>
        <taxon>Bacteria</taxon>
        <taxon>Pseudomonadati</taxon>
        <taxon>Pseudomonadota</taxon>
        <taxon>Betaproteobacteria</taxon>
        <taxon>Burkholderiales</taxon>
        <taxon>Oxalobacteraceae</taxon>
        <taxon>Telluria group</taxon>
        <taxon>Massilia</taxon>
    </lineage>
</organism>
<comment type="pathway">
    <text evidence="5">Cofactor biosynthesis; ubiquinone biosynthesis.</text>
</comment>
<keyword evidence="3 5" id="KW-0456">Lyase</keyword>
<comment type="subcellular location">
    <subcellularLocation>
        <location evidence="5">Cytoplasm</location>
    </subcellularLocation>
</comment>
<evidence type="ECO:0000313" key="8">
    <source>
        <dbReference type="Proteomes" id="UP000502415"/>
    </source>
</evidence>
<comment type="function">
    <text evidence="5">Removes the pyruvyl group from chorismate, with concomitant aromatization of the ring, to provide 4-hydroxybenzoate (4HB) for the ubiquinone pathway.</text>
</comment>
<dbReference type="InterPro" id="IPR007440">
    <property type="entry name" value="Chorismate--pyruvate_lyase"/>
</dbReference>
<keyword evidence="1 5" id="KW-0963">Cytoplasm</keyword>
<dbReference type="InterPro" id="IPR028978">
    <property type="entry name" value="Chorismate_lyase_/UTRA_dom_sf"/>
</dbReference>
<protein>
    <recommendedName>
        <fullName evidence="5">Probable chorismate pyruvate-lyase</fullName>
        <shortName evidence="5">CL</shortName>
        <shortName evidence="5">CPL</shortName>
        <ecNumber evidence="5">4.1.3.40</ecNumber>
    </recommendedName>
</protein>
<dbReference type="GO" id="GO:0008813">
    <property type="term" value="F:chorismate lyase activity"/>
    <property type="evidence" value="ECO:0007669"/>
    <property type="project" value="UniProtKB-UniRule"/>
</dbReference>
<proteinExistence type="inferred from homology"/>
<dbReference type="Proteomes" id="UP000502415">
    <property type="component" value="Chromosome"/>
</dbReference>
<sequence length="211" mass="22791">MRRARWLAHPGGVRAPAALHDWLTTPGSLTARLVAHSRAFRVQKLRQGRAPCLADEAAALGLARAQQVIEREVLLRCDGVAAVYGHTVMPLDADAGDWPLFSALGERSLGTTLFHDPLVRRGALQFARIRPGHPLLARMRAALGTAFDADATYYARRCVYRRRQGLLMVTEVFLPAVLDLAPAATTREARPAAIRTGNGDSGGAAPVTNTK</sequence>
<dbReference type="PANTHER" id="PTHR38683:SF1">
    <property type="entry name" value="CHORISMATE PYRUVATE-LYASE"/>
    <property type="match status" value="1"/>
</dbReference>
<dbReference type="EMBL" id="CP051685">
    <property type="protein sequence ID" value="QJE03317.1"/>
    <property type="molecule type" value="Genomic_DNA"/>
</dbReference>
<accession>A0A7Z2W1H4</accession>
<comment type="similarity">
    <text evidence="5">Belongs to the UbiC family.</text>
</comment>
<evidence type="ECO:0000256" key="2">
    <source>
        <dbReference type="ARBA" id="ARBA00022688"/>
    </source>
</evidence>
<evidence type="ECO:0000256" key="4">
    <source>
        <dbReference type="ARBA" id="ARBA00023317"/>
    </source>
</evidence>
<dbReference type="KEGG" id="mfy:HH212_11645"/>
<evidence type="ECO:0000256" key="1">
    <source>
        <dbReference type="ARBA" id="ARBA00022490"/>
    </source>
</evidence>
<dbReference type="GO" id="GO:0006744">
    <property type="term" value="P:ubiquinone biosynthetic process"/>
    <property type="evidence" value="ECO:0007669"/>
    <property type="project" value="UniProtKB-UniRule"/>
</dbReference>
<comment type="caution">
    <text evidence="5">Lacks conserved residue(s) required for the propagation of feature annotation.</text>
</comment>
<comment type="catalytic activity">
    <reaction evidence="5">
        <text>chorismate = 4-hydroxybenzoate + pyruvate</text>
        <dbReference type="Rhea" id="RHEA:16505"/>
        <dbReference type="ChEBI" id="CHEBI:15361"/>
        <dbReference type="ChEBI" id="CHEBI:17879"/>
        <dbReference type="ChEBI" id="CHEBI:29748"/>
        <dbReference type="EC" id="4.1.3.40"/>
    </reaction>
</comment>